<feature type="domain" description="Protein kinase" evidence="1">
    <location>
        <begin position="36"/>
        <end position="292"/>
    </location>
</feature>
<accession>A0A084AJN0</accession>
<dbReference type="InterPro" id="IPR000719">
    <property type="entry name" value="Prot_kinase_dom"/>
</dbReference>
<dbReference type="SUPFAM" id="SSF56112">
    <property type="entry name" value="Protein kinase-like (PK-like)"/>
    <property type="match status" value="1"/>
</dbReference>
<protein>
    <recommendedName>
        <fullName evidence="1">Protein kinase domain-containing protein</fullName>
    </recommendedName>
</protein>
<evidence type="ECO:0000313" key="3">
    <source>
        <dbReference type="Proteomes" id="UP000028045"/>
    </source>
</evidence>
<organism evidence="2 3">
    <name type="scientific">Stachybotrys chartarum (strain CBS 109288 / IBT 7711)</name>
    <name type="common">Toxic black mold</name>
    <name type="synonym">Stilbospora chartarum</name>
    <dbReference type="NCBI Taxonomy" id="1280523"/>
    <lineage>
        <taxon>Eukaryota</taxon>
        <taxon>Fungi</taxon>
        <taxon>Dikarya</taxon>
        <taxon>Ascomycota</taxon>
        <taxon>Pezizomycotina</taxon>
        <taxon>Sordariomycetes</taxon>
        <taxon>Hypocreomycetidae</taxon>
        <taxon>Hypocreales</taxon>
        <taxon>Stachybotryaceae</taxon>
        <taxon>Stachybotrys</taxon>
    </lineage>
</organism>
<dbReference type="AlphaFoldDB" id="A0A084AJN0"/>
<keyword evidence="3" id="KW-1185">Reference proteome</keyword>
<dbReference type="GO" id="GO:0005524">
    <property type="term" value="F:ATP binding"/>
    <property type="evidence" value="ECO:0007669"/>
    <property type="project" value="InterPro"/>
</dbReference>
<dbReference type="GO" id="GO:0004672">
    <property type="term" value="F:protein kinase activity"/>
    <property type="evidence" value="ECO:0007669"/>
    <property type="project" value="InterPro"/>
</dbReference>
<dbReference type="HOGENOM" id="CLU_000288_31_1_1"/>
<gene>
    <name evidence="2" type="ORF">S7711_08745</name>
</gene>
<dbReference type="EMBL" id="KL648700">
    <property type="protein sequence ID" value="KEY65509.1"/>
    <property type="molecule type" value="Genomic_DNA"/>
</dbReference>
<evidence type="ECO:0000259" key="1">
    <source>
        <dbReference type="PROSITE" id="PS50011"/>
    </source>
</evidence>
<proteinExistence type="predicted"/>
<dbReference type="PROSITE" id="PS50011">
    <property type="entry name" value="PROTEIN_KINASE_DOM"/>
    <property type="match status" value="1"/>
</dbReference>
<sequence>MSGLGWSWKELEAYFRNSPHELANLNPLVELILTECPDSHIIGIGARSMVLYIAEGIAAKVALRKGDPRFLREQLLSESIEMLNCKDIAAFFFHGPDITFMELFEVTLADRLRLDGMLRPYARWMLQLTSAVAALEAVDLAHADINPLNIMVDELDQLKLIDFDHTVRIGHDLDVGFEPYVRRPLVPRREDGLYGKASHVTEQFALGSVFWFMTRGRELYADEGRYDKQDLLKRGIMPYLDMFEPIDIIIHNCWVGHYESVAAVAEDIVALLMDGDASEHQTQDTMDAHERAARVCESQKSYAMIDPAHSSAPLEAAPFGESA</sequence>
<dbReference type="Gene3D" id="1.10.510.10">
    <property type="entry name" value="Transferase(Phosphotransferase) domain 1"/>
    <property type="match status" value="1"/>
</dbReference>
<dbReference type="Proteomes" id="UP000028045">
    <property type="component" value="Unassembled WGS sequence"/>
</dbReference>
<dbReference type="InterPro" id="IPR011009">
    <property type="entry name" value="Kinase-like_dom_sf"/>
</dbReference>
<name>A0A084AJN0_STACB</name>
<reference evidence="2 3" key="1">
    <citation type="journal article" date="2014" name="BMC Genomics">
        <title>Comparative genome sequencing reveals chemotype-specific gene clusters in the toxigenic black mold Stachybotrys.</title>
        <authorList>
            <person name="Semeiks J."/>
            <person name="Borek D."/>
            <person name="Otwinowski Z."/>
            <person name="Grishin N.V."/>
        </authorList>
    </citation>
    <scope>NUCLEOTIDE SEQUENCE [LARGE SCALE GENOMIC DNA]</scope>
    <source>
        <strain evidence="3">CBS 109288 / IBT 7711</strain>
    </source>
</reference>
<evidence type="ECO:0000313" key="2">
    <source>
        <dbReference type="EMBL" id="KEY65509.1"/>
    </source>
</evidence>
<dbReference type="OrthoDB" id="4062651at2759"/>